<dbReference type="AlphaFoldDB" id="A0A1W1UYN6"/>
<proteinExistence type="inferred from homology"/>
<dbReference type="Gene3D" id="1.10.1760.20">
    <property type="match status" value="1"/>
</dbReference>
<feature type="transmembrane region" description="Helical" evidence="3">
    <location>
        <begin position="29"/>
        <end position="47"/>
    </location>
</feature>
<dbReference type="PANTHER" id="PTHR34295">
    <property type="entry name" value="BIOTIN TRANSPORTER BIOY"/>
    <property type="match status" value="1"/>
</dbReference>
<sequence>MTMTRVPFIILIDKRIVGGISVNLSIRDMILVSFFAGLMTLGAFVSKIWPPEIIPFSLLPLLSLLAGAIIGPRLGALSILVYILLGLIGVPIFAAPPYGGLVYALQPSFGFLISFIFAAYVAGYIIHKKENPGLKTFLLASLLAMVVIYLIGLPWMYLIYNYITGKVITLKAIFIMMSLFMGLDFLKAILAAIIGKTIYERTRLNVSKRADL</sequence>
<evidence type="ECO:0000313" key="5">
    <source>
        <dbReference type="Proteomes" id="UP000192731"/>
    </source>
</evidence>
<evidence type="ECO:0000256" key="3">
    <source>
        <dbReference type="SAM" id="Phobius"/>
    </source>
</evidence>
<dbReference type="InterPro" id="IPR003784">
    <property type="entry name" value="BioY"/>
</dbReference>
<dbReference type="GO" id="GO:0015225">
    <property type="term" value="F:biotin transmembrane transporter activity"/>
    <property type="evidence" value="ECO:0007669"/>
    <property type="project" value="UniProtKB-UniRule"/>
</dbReference>
<dbReference type="PIRSF" id="PIRSF016661">
    <property type="entry name" value="BioY"/>
    <property type="match status" value="1"/>
</dbReference>
<dbReference type="Proteomes" id="UP000192731">
    <property type="component" value="Unassembled WGS sequence"/>
</dbReference>
<evidence type="ECO:0000256" key="1">
    <source>
        <dbReference type="ARBA" id="ARBA00010692"/>
    </source>
</evidence>
<dbReference type="EMBL" id="FWWT01000013">
    <property type="protein sequence ID" value="SMB86169.1"/>
    <property type="molecule type" value="Genomic_DNA"/>
</dbReference>
<feature type="transmembrane region" description="Helical" evidence="3">
    <location>
        <begin position="77"/>
        <end position="95"/>
    </location>
</feature>
<feature type="transmembrane region" description="Helical" evidence="3">
    <location>
        <begin position="137"/>
        <end position="160"/>
    </location>
</feature>
<keyword evidence="2" id="KW-0813">Transport</keyword>
<keyword evidence="2" id="KW-1003">Cell membrane</keyword>
<keyword evidence="3" id="KW-0812">Transmembrane</keyword>
<feature type="transmembrane region" description="Helical" evidence="3">
    <location>
        <begin position="101"/>
        <end position="125"/>
    </location>
</feature>
<name>A0A1W1UYN6_DESTI</name>
<accession>A0A1W1UYN6</accession>
<dbReference type="STRING" id="656914.SAMN00017405_1134"/>
<feature type="transmembrane region" description="Helical" evidence="3">
    <location>
        <begin position="53"/>
        <end position="70"/>
    </location>
</feature>
<keyword evidence="2 3" id="KW-0472">Membrane</keyword>
<organism evidence="4 5">
    <name type="scientific">Desulfonispora thiosulfatigenes DSM 11270</name>
    <dbReference type="NCBI Taxonomy" id="656914"/>
    <lineage>
        <taxon>Bacteria</taxon>
        <taxon>Bacillati</taxon>
        <taxon>Bacillota</taxon>
        <taxon>Clostridia</taxon>
        <taxon>Eubacteriales</taxon>
        <taxon>Peptococcaceae</taxon>
        <taxon>Desulfonispora</taxon>
    </lineage>
</organism>
<dbReference type="PANTHER" id="PTHR34295:SF1">
    <property type="entry name" value="BIOTIN TRANSPORTER BIOY"/>
    <property type="match status" value="1"/>
</dbReference>
<protein>
    <recommendedName>
        <fullName evidence="2">Biotin transporter</fullName>
    </recommendedName>
</protein>
<reference evidence="4 5" key="1">
    <citation type="submission" date="2017-04" db="EMBL/GenBank/DDBJ databases">
        <authorList>
            <person name="Afonso C.L."/>
            <person name="Miller P.J."/>
            <person name="Scott M.A."/>
            <person name="Spackman E."/>
            <person name="Goraichik I."/>
            <person name="Dimitrov K.M."/>
            <person name="Suarez D.L."/>
            <person name="Swayne D.E."/>
        </authorList>
    </citation>
    <scope>NUCLEOTIDE SEQUENCE [LARGE SCALE GENOMIC DNA]</scope>
    <source>
        <strain evidence="4 5">DSM 11270</strain>
    </source>
</reference>
<gene>
    <name evidence="4" type="ORF">SAMN00017405_1134</name>
</gene>
<keyword evidence="3" id="KW-1133">Transmembrane helix</keyword>
<comment type="similarity">
    <text evidence="1 2">Belongs to the BioY family.</text>
</comment>
<keyword evidence="5" id="KW-1185">Reference proteome</keyword>
<dbReference type="GO" id="GO:0005886">
    <property type="term" value="C:plasma membrane"/>
    <property type="evidence" value="ECO:0007669"/>
    <property type="project" value="UniProtKB-SubCell"/>
</dbReference>
<evidence type="ECO:0000313" key="4">
    <source>
        <dbReference type="EMBL" id="SMB86169.1"/>
    </source>
</evidence>
<comment type="subcellular location">
    <subcellularLocation>
        <location evidence="2">Cell membrane</location>
        <topology evidence="2">Multi-pass membrane protein</topology>
    </subcellularLocation>
</comment>
<feature type="transmembrane region" description="Helical" evidence="3">
    <location>
        <begin position="172"/>
        <end position="194"/>
    </location>
</feature>
<evidence type="ECO:0000256" key="2">
    <source>
        <dbReference type="PIRNR" id="PIRNR016661"/>
    </source>
</evidence>
<dbReference type="Pfam" id="PF02632">
    <property type="entry name" value="BioY"/>
    <property type="match status" value="1"/>
</dbReference>